<sequence length="670" mass="75873">MGLITDWMKTRTSSTSNLARPETWAMNMFRGGKSKTGVSVNEYKAMQSTAVFGCVRIISETMATLPLPVYRRLEPRGKERARDHHLYDLLQNKPNDEMTAFTLRETLSAHLCLWGNAYAEIEYDGAGRPRALWPLLPNQTWPERDQRTYEIFYHVTTPDGHYVKLPASRVLHIPGLSLNGLTGLSPIGMAREAVGLSLATEEFGANFFENGTNIGAIAEHPKQLTEQGSKNLRESINDTYAGLGKSHRVMLLEEGMKFQKIGIPPNDAQFLETRKFQTEEIARVFRVPPHMLADLSQATFSNIEQQSLDFVKNTMGPWIKRWEQAINTKLFGRDGRKHYFAEFVLDSLLRGDIKTRYEAYAIGRQNGWLSANDIREKENENPLDGGDIYLVPLNMVPADSVTQDDNDPEPDPPPDSRSEKRSATRAQRNGVEIRARTTRSHKRMFKEAFQRVINREEADVMRQAKKQMRDQEQFDNWLSDFYNEHEDYFEKQMMPALMSFGENIFGQAASEVGDDQDFTPEAKDFLREYHALMFRRHAGQSVKQLRTAMNNAIANNEDPVEALQGRFNDWNEHDRAEQEASEETVRAGSAVAKEAWIAAGVMKIRWVGDGSPCEYCQELDGQVVGIKSSFVREGDDVNPDAPDGGLKPSSNISHPPLHDGCECSIAAEQN</sequence>
<dbReference type="EMBL" id="JBHUML010000002">
    <property type="protein sequence ID" value="MFD2704076.1"/>
    <property type="molecule type" value="Genomic_DNA"/>
</dbReference>
<keyword evidence="3" id="KW-1185">Reference proteome</keyword>
<gene>
    <name evidence="2" type="ORF">ACFSUB_01245</name>
</gene>
<protein>
    <submittedName>
        <fullName evidence="2">Phage portal protein</fullName>
    </submittedName>
</protein>
<reference evidence="3" key="1">
    <citation type="journal article" date="2019" name="Int. J. Syst. Evol. Microbiol.">
        <title>The Global Catalogue of Microorganisms (GCM) 10K type strain sequencing project: providing services to taxonomists for standard genome sequencing and annotation.</title>
        <authorList>
            <consortium name="The Broad Institute Genomics Platform"/>
            <consortium name="The Broad Institute Genome Sequencing Center for Infectious Disease"/>
            <person name="Wu L."/>
            <person name="Ma J."/>
        </authorList>
    </citation>
    <scope>NUCLEOTIDE SEQUENCE [LARGE SCALE GENOMIC DNA]</scope>
    <source>
        <strain evidence="3">KCTC 33792</strain>
    </source>
</reference>
<proteinExistence type="predicted"/>
<accession>A0ABW5SWF5</accession>
<dbReference type="Pfam" id="PF04860">
    <property type="entry name" value="Phage_portal"/>
    <property type="match status" value="1"/>
</dbReference>
<evidence type="ECO:0000256" key="1">
    <source>
        <dbReference type="SAM" id="MobiDB-lite"/>
    </source>
</evidence>
<feature type="region of interest" description="Disordered" evidence="1">
    <location>
        <begin position="398"/>
        <end position="438"/>
    </location>
</feature>
<dbReference type="Proteomes" id="UP001597520">
    <property type="component" value="Unassembled WGS sequence"/>
</dbReference>
<feature type="compositionally biased region" description="Acidic residues" evidence="1">
    <location>
        <begin position="402"/>
        <end position="412"/>
    </location>
</feature>
<name>A0ABW5SWF5_9BACI</name>
<feature type="region of interest" description="Disordered" evidence="1">
    <location>
        <begin position="633"/>
        <end position="658"/>
    </location>
</feature>
<dbReference type="RefSeq" id="WP_380711372.1">
    <property type="nucleotide sequence ID" value="NZ_JBHUML010000002.1"/>
</dbReference>
<evidence type="ECO:0000313" key="3">
    <source>
        <dbReference type="Proteomes" id="UP001597520"/>
    </source>
</evidence>
<organism evidence="2 3">
    <name type="scientific">Salibacterium lacus</name>
    <dbReference type="NCBI Taxonomy" id="1898109"/>
    <lineage>
        <taxon>Bacteria</taxon>
        <taxon>Bacillati</taxon>
        <taxon>Bacillota</taxon>
        <taxon>Bacilli</taxon>
        <taxon>Bacillales</taxon>
        <taxon>Bacillaceae</taxon>
    </lineage>
</organism>
<comment type="caution">
    <text evidence="2">The sequence shown here is derived from an EMBL/GenBank/DDBJ whole genome shotgun (WGS) entry which is preliminary data.</text>
</comment>
<dbReference type="InterPro" id="IPR006427">
    <property type="entry name" value="Portal_HK97"/>
</dbReference>
<evidence type="ECO:0000313" key="2">
    <source>
        <dbReference type="EMBL" id="MFD2704076.1"/>
    </source>
</evidence>
<dbReference type="NCBIfam" id="TIGR01537">
    <property type="entry name" value="portal_HK97"/>
    <property type="match status" value="1"/>
</dbReference>
<dbReference type="InterPro" id="IPR006944">
    <property type="entry name" value="Phage/GTA_portal"/>
</dbReference>